<dbReference type="InterPro" id="IPR001279">
    <property type="entry name" value="Metallo-B-lactamas"/>
</dbReference>
<proteinExistence type="predicted"/>
<dbReference type="EMBL" id="HE978314">
    <property type="protein sequence ID" value="CCK67862.1"/>
    <property type="molecule type" value="Genomic_DNA"/>
</dbReference>
<dbReference type="GO" id="GO:0005743">
    <property type="term" value="C:mitochondrial inner membrane"/>
    <property type="evidence" value="ECO:0007669"/>
    <property type="project" value="EnsemblFungi"/>
</dbReference>
<keyword evidence="1" id="KW-0812">Transmembrane</keyword>
<dbReference type="OMA" id="CTPAMHW"/>
<dbReference type="Pfam" id="PF12706">
    <property type="entry name" value="Lactamase_B_2"/>
    <property type="match status" value="1"/>
</dbReference>
<reference evidence="3 4" key="1">
    <citation type="journal article" date="2011" name="Proc. Natl. Acad. Sci. U.S.A.">
        <title>Evolutionary erosion of yeast sex chromosomes by mating-type switching accidents.</title>
        <authorList>
            <person name="Gordon J.L."/>
            <person name="Armisen D."/>
            <person name="Proux-Wera E."/>
            <person name="Oheigeartaigh S.S."/>
            <person name="Byrne K.P."/>
            <person name="Wolfe K.H."/>
        </authorList>
    </citation>
    <scope>NUCLEOTIDE SEQUENCE [LARGE SCALE GENOMIC DNA]</scope>
    <source>
        <strain evidence="4">ATCC MYA-139 / BCRC 22969 / CBS 8797 / CCRC 22969 / KCTC 17520 / NBRC 10181 / NCYC 3082</strain>
    </source>
</reference>
<gene>
    <name evidence="3" type="primary">KNAG0A01730</name>
    <name evidence="3" type="ordered locus">KNAG_0A01730</name>
</gene>
<dbReference type="GO" id="GO:0070292">
    <property type="term" value="P:N-acylphosphatidylethanolamine metabolic process"/>
    <property type="evidence" value="ECO:0007669"/>
    <property type="project" value="EnsemblFungi"/>
</dbReference>
<protein>
    <recommendedName>
        <fullName evidence="2">Metallo-beta-lactamase domain-containing protein</fullName>
    </recommendedName>
</protein>
<name>J7RT32_HUIN7</name>
<evidence type="ECO:0000256" key="1">
    <source>
        <dbReference type="SAM" id="Phobius"/>
    </source>
</evidence>
<dbReference type="RefSeq" id="XP_022462108.1">
    <property type="nucleotide sequence ID" value="XM_022611227.1"/>
</dbReference>
<dbReference type="PANTHER" id="PTHR15032:SF4">
    <property type="entry name" value="N-ACYL-PHOSPHATIDYLETHANOLAMINE-HYDROLYZING PHOSPHOLIPASE D"/>
    <property type="match status" value="1"/>
</dbReference>
<dbReference type="SUPFAM" id="SSF56281">
    <property type="entry name" value="Metallo-hydrolase/oxidoreductase"/>
    <property type="match status" value="1"/>
</dbReference>
<dbReference type="OrthoDB" id="332863at2759"/>
<keyword evidence="4" id="KW-1185">Reference proteome</keyword>
<sequence>MRYCAVGALRRGLPCSGRLCRGPFVRFESVTAGTSVKSGKRGGSRWFTRVLLGFLVPYTGYAVYVTVSTAQEIKYRHQHCIKGLEDPEDPRFYSFETTRMKYSPLKVLGRYENPFVEYRIQTIYEFFFNRIVELFERNRGGIPPDKRQMRALMPVHKPTWSGGEPLDHECTGNLRHDVVALEDAVPAAVGAHTTDTDEPPLYNTWLGQSCNFVVYNGLKILTDPIFSDHLLHESLGPKRITDVPCPIDKLPQPDVILVSHNHPDHLDPMSLQHWNDDNNPNTLWIVPTGMKKYLTSNNISNFIELSWWDTCELVQPDGTAYNITSTPAMHWSGRSLMDTNESLWCSFIMTHRGKPVLFHAGDTGYVKDLYIRIKNQFGAGCRLALLPCGQYCPEWHQRPRHINPSEVVKIMRDLKAQNVLGVHWGTFVLSGEYFLEPKQKLELLAEFEGIRDHCYCPELGKTVRF</sequence>
<dbReference type="eggNOG" id="KOG3798">
    <property type="taxonomic scope" value="Eukaryota"/>
</dbReference>
<dbReference type="KEGG" id="kng:KNAG_0A01730"/>
<feature type="transmembrane region" description="Helical" evidence="1">
    <location>
        <begin position="46"/>
        <end position="67"/>
    </location>
</feature>
<dbReference type="HOGENOM" id="CLU_020884_2_1_1"/>
<dbReference type="AlphaFoldDB" id="J7RT32"/>
<keyword evidence="1" id="KW-0472">Membrane</keyword>
<evidence type="ECO:0000259" key="2">
    <source>
        <dbReference type="Pfam" id="PF12706"/>
    </source>
</evidence>
<dbReference type="GO" id="GO:0070291">
    <property type="term" value="P:N-acylethanolamine metabolic process"/>
    <property type="evidence" value="ECO:0007669"/>
    <property type="project" value="EnsemblFungi"/>
</dbReference>
<evidence type="ECO:0000313" key="4">
    <source>
        <dbReference type="Proteomes" id="UP000006310"/>
    </source>
</evidence>
<reference evidence="4" key="2">
    <citation type="submission" date="2012-08" db="EMBL/GenBank/DDBJ databases">
        <title>Genome sequence of Kazachstania naganishii.</title>
        <authorList>
            <person name="Gordon J.L."/>
            <person name="Armisen D."/>
            <person name="Proux-Wera E."/>
            <person name="OhEigeartaigh S.S."/>
            <person name="Byrne K.P."/>
            <person name="Wolfe K.H."/>
        </authorList>
    </citation>
    <scope>NUCLEOTIDE SEQUENCE [LARGE SCALE GENOMIC DNA]</scope>
    <source>
        <strain evidence="4">ATCC MYA-139 / BCRC 22969 / CBS 8797 / CCRC 22969 / KCTC 17520 / NBRC 10181 / NCYC 3082</strain>
    </source>
</reference>
<dbReference type="Gene3D" id="3.60.15.10">
    <property type="entry name" value="Ribonuclease Z/Hydroxyacylglutathione hydrolase-like"/>
    <property type="match status" value="1"/>
</dbReference>
<dbReference type="PANTHER" id="PTHR15032">
    <property type="entry name" value="N-ACYL-PHOSPHATIDYLETHANOLAMINE-HYDROLYZING PHOSPHOLIPASE D"/>
    <property type="match status" value="1"/>
</dbReference>
<evidence type="ECO:0000313" key="3">
    <source>
        <dbReference type="EMBL" id="CCK67862.1"/>
    </source>
</evidence>
<organism evidence="3 4">
    <name type="scientific">Huiozyma naganishii (strain ATCC MYA-139 / BCRC 22969 / CBS 8797 / KCTC 17520 / NBRC 10181 / NCYC 3082 / Yp74L-3)</name>
    <name type="common">Yeast</name>
    <name type="synonym">Kazachstania naganishii</name>
    <dbReference type="NCBI Taxonomy" id="1071383"/>
    <lineage>
        <taxon>Eukaryota</taxon>
        <taxon>Fungi</taxon>
        <taxon>Dikarya</taxon>
        <taxon>Ascomycota</taxon>
        <taxon>Saccharomycotina</taxon>
        <taxon>Saccharomycetes</taxon>
        <taxon>Saccharomycetales</taxon>
        <taxon>Saccharomycetaceae</taxon>
        <taxon>Huiozyma</taxon>
    </lineage>
</organism>
<keyword evidence="1" id="KW-1133">Transmembrane helix</keyword>
<dbReference type="Proteomes" id="UP000006310">
    <property type="component" value="Chromosome 1"/>
</dbReference>
<dbReference type="STRING" id="1071383.J7RT32"/>
<feature type="domain" description="Metallo-beta-lactamase" evidence="2">
    <location>
        <begin position="220"/>
        <end position="424"/>
    </location>
</feature>
<dbReference type="GeneID" id="34523497"/>
<dbReference type="GO" id="GO:0070290">
    <property type="term" value="F:N-acylphosphatidylethanolamine-specific phospholipase D activity"/>
    <property type="evidence" value="ECO:0007669"/>
    <property type="project" value="TreeGrafter"/>
</dbReference>
<dbReference type="InterPro" id="IPR036866">
    <property type="entry name" value="RibonucZ/Hydroxyglut_hydro"/>
</dbReference>
<accession>J7RT32</accession>